<feature type="compositionally biased region" description="Acidic residues" evidence="1">
    <location>
        <begin position="64"/>
        <end position="75"/>
    </location>
</feature>
<organism evidence="2 3">
    <name type="scientific">Natronomonas moolapensis (strain DSM 18674 / CECT 7526 / JCM 14361 / 8.8.11)</name>
    <dbReference type="NCBI Taxonomy" id="268739"/>
    <lineage>
        <taxon>Archaea</taxon>
        <taxon>Methanobacteriati</taxon>
        <taxon>Methanobacteriota</taxon>
        <taxon>Stenosarchaea group</taxon>
        <taxon>Halobacteria</taxon>
        <taxon>Halobacteriales</taxon>
        <taxon>Natronomonadaceae</taxon>
        <taxon>Natronomonas</taxon>
    </lineage>
</organism>
<gene>
    <name evidence="2" type="ordered locus">Nmlp_3345</name>
</gene>
<dbReference type="STRING" id="268739.Nmlp_3345"/>
<dbReference type="Proteomes" id="UP000011867">
    <property type="component" value="Chromosome"/>
</dbReference>
<dbReference type="eggNOG" id="arCOG04689">
    <property type="taxonomic scope" value="Archaea"/>
</dbReference>
<reference evidence="2 3" key="1">
    <citation type="journal article" date="2013" name="Genome Announc.">
        <title>Genome of the haloarchaeon Natronomonas moolapensis, a neutrophilic member of a previously haloalkaliphilic genus.</title>
        <authorList>
            <person name="Dyall-Smith M.L."/>
            <person name="Pfeiffer F."/>
            <person name="Oberwinkler T."/>
            <person name="Klee K."/>
            <person name="Rampp M."/>
            <person name="Palm P."/>
            <person name="Gross K."/>
            <person name="Schuster S.C."/>
            <person name="Oesterhelt D."/>
        </authorList>
    </citation>
    <scope>NUCLEOTIDE SEQUENCE [LARGE SCALE GENOMIC DNA]</scope>
    <source>
        <strain evidence="3">DSM 18674 / JCM 14361 / 8.8.11</strain>
    </source>
</reference>
<feature type="region of interest" description="Disordered" evidence="1">
    <location>
        <begin position="52"/>
        <end position="255"/>
    </location>
</feature>
<dbReference type="Pfam" id="PF23373">
    <property type="entry name" value="DUF7093"/>
    <property type="match status" value="1"/>
</dbReference>
<sequence>MGVRCALSGHLYETTEFEEHRRERPEGVVLVCREYQVCSRCGSREEMYRNEQLLTPREHMGEESAPEDVDAPEGEQDGHNSDKDSREPTEGPSEHADSTDPDWTLEEVSRPEDNLGGETSGSSVATNGHSSSTTDERDDTDRLETTAEGSSGLDSLPGGAVATEPDVDDADEAERANRLEAPENEPTKATDHRFDPESRANTAGRTENTRSPPNEDVTADTASDEPTDDAVIISEADDTTPSTDEHDDGDGTGLRCQACGGTWDGATTSLREGDLCPECRRGYVEARSGVH</sequence>
<keyword evidence="3" id="KW-1185">Reference proteome</keyword>
<dbReference type="RefSeq" id="WP_015410216.1">
    <property type="nucleotide sequence ID" value="NC_020388.1"/>
</dbReference>
<name>M1XSV0_NATM8</name>
<dbReference type="GeneID" id="14651828"/>
<dbReference type="InterPro" id="IPR055519">
    <property type="entry name" value="DUF7093"/>
</dbReference>
<dbReference type="AlphaFoldDB" id="M1XSV0"/>
<proteinExistence type="predicted"/>
<feature type="compositionally biased region" description="Polar residues" evidence="1">
    <location>
        <begin position="199"/>
        <end position="212"/>
    </location>
</feature>
<dbReference type="OrthoDB" id="205650at2157"/>
<accession>M1XSV0</accession>
<dbReference type="EMBL" id="HF582854">
    <property type="protein sequence ID" value="CCQ37475.1"/>
    <property type="molecule type" value="Genomic_DNA"/>
</dbReference>
<evidence type="ECO:0000256" key="1">
    <source>
        <dbReference type="SAM" id="MobiDB-lite"/>
    </source>
</evidence>
<feature type="compositionally biased region" description="Polar residues" evidence="1">
    <location>
        <begin position="120"/>
        <end position="132"/>
    </location>
</feature>
<evidence type="ECO:0000313" key="3">
    <source>
        <dbReference type="Proteomes" id="UP000011867"/>
    </source>
</evidence>
<protein>
    <submittedName>
        <fullName evidence="2">Uncharacterized protein</fullName>
    </submittedName>
</protein>
<feature type="compositionally biased region" description="Basic and acidic residues" evidence="1">
    <location>
        <begin position="76"/>
        <end position="98"/>
    </location>
</feature>
<evidence type="ECO:0000313" key="2">
    <source>
        <dbReference type="EMBL" id="CCQ37475.1"/>
    </source>
</evidence>
<feature type="compositionally biased region" description="Basic and acidic residues" evidence="1">
    <location>
        <begin position="173"/>
        <end position="198"/>
    </location>
</feature>
<dbReference type="KEGG" id="nmo:Nmlp_3345"/>
<dbReference type="HOGENOM" id="CLU_057816_0_0_2"/>